<accession>A0A183GKE4</accession>
<reference evidence="3" key="2">
    <citation type="submission" date="2019-09" db="UniProtKB">
        <authorList>
            <consortium name="WormBaseParasite"/>
        </authorList>
    </citation>
    <scope>IDENTIFICATION</scope>
</reference>
<dbReference type="Gene3D" id="3.40.50.300">
    <property type="entry name" value="P-loop containing nucleotide triphosphate hydrolases"/>
    <property type="match status" value="1"/>
</dbReference>
<protein>
    <submittedName>
        <fullName evidence="3">ATPase_AAA_core domain-containing protein</fullName>
    </submittedName>
</protein>
<dbReference type="GO" id="GO:0003691">
    <property type="term" value="F:double-stranded telomeric DNA binding"/>
    <property type="evidence" value="ECO:0007669"/>
    <property type="project" value="TreeGrafter"/>
</dbReference>
<dbReference type="GO" id="GO:0000794">
    <property type="term" value="C:condensed nuclear chromosome"/>
    <property type="evidence" value="ECO:0007669"/>
    <property type="project" value="TreeGrafter"/>
</dbReference>
<dbReference type="OrthoDB" id="18797at2759"/>
<dbReference type="GO" id="GO:0007004">
    <property type="term" value="P:telomere maintenance via telomerase"/>
    <property type="evidence" value="ECO:0007669"/>
    <property type="project" value="TreeGrafter"/>
</dbReference>
<dbReference type="GO" id="GO:0043047">
    <property type="term" value="F:single-stranded telomeric DNA binding"/>
    <property type="evidence" value="ECO:0007669"/>
    <property type="project" value="TreeGrafter"/>
</dbReference>
<accession>A0A3P8H0X4</accession>
<dbReference type="AlphaFoldDB" id="A0A183GKE4"/>
<gene>
    <name evidence="1" type="ORF">HPBE_LOCUS23163</name>
</gene>
<dbReference type="InterPro" id="IPR027417">
    <property type="entry name" value="P-loop_NTPase"/>
</dbReference>
<dbReference type="Proteomes" id="UP000050761">
    <property type="component" value="Unassembled WGS sequence"/>
</dbReference>
<dbReference type="GO" id="GO:0006302">
    <property type="term" value="P:double-strand break repair"/>
    <property type="evidence" value="ECO:0007669"/>
    <property type="project" value="TreeGrafter"/>
</dbReference>
<dbReference type="PANTHER" id="PTHR18867">
    <property type="entry name" value="RAD50"/>
    <property type="match status" value="1"/>
</dbReference>
<dbReference type="GO" id="GO:0000722">
    <property type="term" value="P:telomere maintenance via recombination"/>
    <property type="evidence" value="ECO:0007669"/>
    <property type="project" value="TreeGrafter"/>
</dbReference>
<keyword evidence="2" id="KW-1185">Reference proteome</keyword>
<evidence type="ECO:0000313" key="3">
    <source>
        <dbReference type="WBParaSite" id="HPBE_0002316401-mRNA-1"/>
    </source>
</evidence>
<dbReference type="SUPFAM" id="SSF52540">
    <property type="entry name" value="P-loop containing nucleoside triphosphate hydrolases"/>
    <property type="match status" value="1"/>
</dbReference>
<dbReference type="GO" id="GO:0030870">
    <property type="term" value="C:Mre11 complex"/>
    <property type="evidence" value="ECO:0007669"/>
    <property type="project" value="TreeGrafter"/>
</dbReference>
<dbReference type="GO" id="GO:0070192">
    <property type="term" value="P:chromosome organization involved in meiotic cell cycle"/>
    <property type="evidence" value="ECO:0007669"/>
    <property type="project" value="TreeGrafter"/>
</dbReference>
<proteinExistence type="predicted"/>
<dbReference type="WBParaSite" id="HPBE_0002316401-mRNA-1">
    <property type="protein sequence ID" value="HPBE_0002316401-mRNA-1"/>
    <property type="gene ID" value="HPBE_0002316401"/>
</dbReference>
<dbReference type="PANTHER" id="PTHR18867:SF12">
    <property type="entry name" value="DNA REPAIR PROTEIN RAD50"/>
    <property type="match status" value="1"/>
</dbReference>
<organism evidence="2 3">
    <name type="scientific">Heligmosomoides polygyrus</name>
    <name type="common">Parasitic roundworm</name>
    <dbReference type="NCBI Taxonomy" id="6339"/>
    <lineage>
        <taxon>Eukaryota</taxon>
        <taxon>Metazoa</taxon>
        <taxon>Ecdysozoa</taxon>
        <taxon>Nematoda</taxon>
        <taxon>Chromadorea</taxon>
        <taxon>Rhabditida</taxon>
        <taxon>Rhabditina</taxon>
        <taxon>Rhabditomorpha</taxon>
        <taxon>Strongyloidea</taxon>
        <taxon>Heligmosomidae</taxon>
        <taxon>Heligmosomoides</taxon>
    </lineage>
</organism>
<sequence length="299" mass="33657">MFINSPGEPFEKPEEIYIERLAEARRSWRYCHQLKLCSSRHLGNEVPGIPEPMPAVKEDNDQGQRHPRLAEIPEKYNTVAFIVRTNVRSECASTTEKRKVYDYRVVMVIRNGVELDMRDRCSAGQKMLACILIRIALADVFGGSCSIIALDEPTTNLDALKVDYMAAMLNNLIAVRRRGERSRQFQMIIITHDDHLVGKLMIGSKPDFIYVLGKDNHGVSHIKRQYSDGARDETVPSPVSVRLSGALVAERASERRLNFGAPTTAWRGLAVASSSVRAMHLTIETRTDVGKQQQQHNDA</sequence>
<dbReference type="EMBL" id="UZAH01034743">
    <property type="protein sequence ID" value="VDP36996.1"/>
    <property type="molecule type" value="Genomic_DNA"/>
</dbReference>
<dbReference type="GO" id="GO:0051880">
    <property type="term" value="F:G-quadruplex DNA binding"/>
    <property type="evidence" value="ECO:0007669"/>
    <property type="project" value="TreeGrafter"/>
</dbReference>
<reference evidence="1 2" key="1">
    <citation type="submission" date="2018-11" db="EMBL/GenBank/DDBJ databases">
        <authorList>
            <consortium name="Pathogen Informatics"/>
        </authorList>
    </citation>
    <scope>NUCLEOTIDE SEQUENCE [LARGE SCALE GENOMIC DNA]</scope>
</reference>
<name>A0A183GKE4_HELPZ</name>
<evidence type="ECO:0000313" key="1">
    <source>
        <dbReference type="EMBL" id="VDP36996.1"/>
    </source>
</evidence>
<evidence type="ECO:0000313" key="2">
    <source>
        <dbReference type="Proteomes" id="UP000050761"/>
    </source>
</evidence>